<dbReference type="InterPro" id="IPR050563">
    <property type="entry name" value="4-hydroxybenzoyl-CoA_TE"/>
</dbReference>
<comment type="caution">
    <text evidence="4">The sequence shown here is derived from an EMBL/GenBank/DDBJ whole genome shotgun (WGS) entry which is preliminary data.</text>
</comment>
<dbReference type="NCBIfam" id="TIGR00051">
    <property type="entry name" value="YbgC/FadM family acyl-CoA thioesterase"/>
    <property type="match status" value="1"/>
</dbReference>
<dbReference type="NCBIfam" id="TIGR02799">
    <property type="entry name" value="thio_ybgC"/>
    <property type="match status" value="1"/>
</dbReference>
<dbReference type="FunFam" id="3.10.129.10:FF:000004">
    <property type="entry name" value="Tol-pal system-associated acyl-CoA thioesterase"/>
    <property type="match status" value="1"/>
</dbReference>
<dbReference type="EMBL" id="JACIGE010000001">
    <property type="protein sequence ID" value="MBB4246036.1"/>
    <property type="molecule type" value="Genomic_DNA"/>
</dbReference>
<dbReference type="PANTHER" id="PTHR31793">
    <property type="entry name" value="4-HYDROXYBENZOYL-COA THIOESTERASE FAMILY MEMBER"/>
    <property type="match status" value="1"/>
</dbReference>
<dbReference type="GO" id="GO:0047617">
    <property type="term" value="F:fatty acyl-CoA hydrolase activity"/>
    <property type="evidence" value="ECO:0007669"/>
    <property type="project" value="TreeGrafter"/>
</dbReference>
<dbReference type="RefSeq" id="WP_153114969.1">
    <property type="nucleotide sequence ID" value="NZ_JACIGE010000001.1"/>
</dbReference>
<dbReference type="InterPro" id="IPR006684">
    <property type="entry name" value="YbgC/YbaW"/>
</dbReference>
<dbReference type="Pfam" id="PF03061">
    <property type="entry name" value="4HBT"/>
    <property type="match status" value="1"/>
</dbReference>
<name>A0A840G256_RHOTE</name>
<sequence length="151" mass="17317">MKNAHPHEQKANAFTIPVRIYYEDTDAGGVVYYANYLKFFERCRTEWLRQIGHDQADLLRDPGIVFVVRAVNIEYLKPARLDDQLLIGLEVDKIGRAQITFRQHARRANAEVEGGWEELTTAVVQIVCVNFAQMKSTPIPAFLRSKLEALQ</sequence>
<dbReference type="Proteomes" id="UP000587070">
    <property type="component" value="Unassembled WGS sequence"/>
</dbReference>
<evidence type="ECO:0000259" key="3">
    <source>
        <dbReference type="Pfam" id="PF03061"/>
    </source>
</evidence>
<dbReference type="InterPro" id="IPR029069">
    <property type="entry name" value="HotDog_dom_sf"/>
</dbReference>
<keyword evidence="5" id="KW-1185">Reference proteome</keyword>
<reference evidence="4 5" key="1">
    <citation type="submission" date="2020-08" db="EMBL/GenBank/DDBJ databases">
        <title>Genome sequencing of Purple Non-Sulfur Bacteria from various extreme environments.</title>
        <authorList>
            <person name="Mayer M."/>
        </authorList>
    </citation>
    <scope>NUCLEOTIDE SEQUENCE [LARGE SCALE GENOMIC DNA]</scope>
    <source>
        <strain evidence="4 5">2761</strain>
    </source>
</reference>
<dbReference type="AlphaFoldDB" id="A0A840G256"/>
<evidence type="ECO:0000313" key="5">
    <source>
        <dbReference type="Proteomes" id="UP000587070"/>
    </source>
</evidence>
<comment type="similarity">
    <text evidence="1">Belongs to the 4-hydroxybenzoyl-CoA thioesterase family.</text>
</comment>
<dbReference type="OrthoDB" id="9808429at2"/>
<dbReference type="PIRSF" id="PIRSF003230">
    <property type="entry name" value="YbgC"/>
    <property type="match status" value="1"/>
</dbReference>
<feature type="domain" description="Thioesterase" evidence="3">
    <location>
        <begin position="28"/>
        <end position="109"/>
    </location>
</feature>
<evidence type="ECO:0000313" key="4">
    <source>
        <dbReference type="EMBL" id="MBB4246036.1"/>
    </source>
</evidence>
<proteinExistence type="inferred from homology"/>
<dbReference type="InterPro" id="IPR006683">
    <property type="entry name" value="Thioestr_dom"/>
</dbReference>
<gene>
    <name evidence="4" type="ORF">GGD90_000385</name>
</gene>
<organism evidence="4 5">
    <name type="scientific">Rhodocyclus tenuis</name>
    <name type="common">Rhodospirillum tenue</name>
    <dbReference type="NCBI Taxonomy" id="1066"/>
    <lineage>
        <taxon>Bacteria</taxon>
        <taxon>Pseudomonadati</taxon>
        <taxon>Pseudomonadota</taxon>
        <taxon>Betaproteobacteria</taxon>
        <taxon>Rhodocyclales</taxon>
        <taxon>Rhodocyclaceae</taxon>
        <taxon>Rhodocyclus</taxon>
    </lineage>
</organism>
<keyword evidence="2 4" id="KW-0378">Hydrolase</keyword>
<evidence type="ECO:0000256" key="2">
    <source>
        <dbReference type="ARBA" id="ARBA00022801"/>
    </source>
</evidence>
<dbReference type="CDD" id="cd00586">
    <property type="entry name" value="4HBT"/>
    <property type="match status" value="1"/>
</dbReference>
<accession>A0A840G256</accession>
<dbReference type="PANTHER" id="PTHR31793:SF37">
    <property type="entry name" value="ACYL-COA THIOESTER HYDROLASE YBGC"/>
    <property type="match status" value="1"/>
</dbReference>
<dbReference type="Gene3D" id="3.10.129.10">
    <property type="entry name" value="Hotdog Thioesterase"/>
    <property type="match status" value="1"/>
</dbReference>
<dbReference type="SUPFAM" id="SSF54637">
    <property type="entry name" value="Thioesterase/thiol ester dehydrase-isomerase"/>
    <property type="match status" value="1"/>
</dbReference>
<dbReference type="InterPro" id="IPR014166">
    <property type="entry name" value="Tol-Pal_acyl-CoA_thioesterase"/>
</dbReference>
<evidence type="ECO:0000256" key="1">
    <source>
        <dbReference type="ARBA" id="ARBA00005953"/>
    </source>
</evidence>
<protein>
    <submittedName>
        <fullName evidence="4">Acyl-CoA thioester hydrolase</fullName>
        <ecNumber evidence="4">3.1.2.-</ecNumber>
    </submittedName>
</protein>
<dbReference type="EC" id="3.1.2.-" evidence="4"/>